<name>A0A1H4STL5_PSEJE</name>
<dbReference type="Proteomes" id="UP000198542">
    <property type="component" value="Unassembled WGS sequence"/>
</dbReference>
<organism evidence="1 2">
    <name type="scientific">Pseudomonas jessenii</name>
    <dbReference type="NCBI Taxonomy" id="77298"/>
    <lineage>
        <taxon>Bacteria</taxon>
        <taxon>Pseudomonadati</taxon>
        <taxon>Pseudomonadota</taxon>
        <taxon>Gammaproteobacteria</taxon>
        <taxon>Pseudomonadales</taxon>
        <taxon>Pseudomonadaceae</taxon>
        <taxon>Pseudomonas</taxon>
    </lineage>
</organism>
<dbReference type="EMBL" id="FNTC01000002">
    <property type="protein sequence ID" value="SEC47555.1"/>
    <property type="molecule type" value="Genomic_DNA"/>
</dbReference>
<sequence length="94" mass="10283">MHFLLAMSAICLDAVGSFLTRSCSNPLLAVAPNNPLTALVRTSFRGFDCTRLAAAVQIIFSFTPTFFHQPLSWRAATAVLPFLRTLNRGVVEGR</sequence>
<protein>
    <submittedName>
        <fullName evidence="1">Uncharacterized protein</fullName>
    </submittedName>
</protein>
<keyword evidence="2" id="KW-1185">Reference proteome</keyword>
<evidence type="ECO:0000313" key="1">
    <source>
        <dbReference type="EMBL" id="SEC47555.1"/>
    </source>
</evidence>
<evidence type="ECO:0000313" key="2">
    <source>
        <dbReference type="Proteomes" id="UP000198542"/>
    </source>
</evidence>
<proteinExistence type="predicted"/>
<gene>
    <name evidence="1" type="ORF">SAMN04490187_4512</name>
</gene>
<reference evidence="2" key="1">
    <citation type="submission" date="2016-10" db="EMBL/GenBank/DDBJ databases">
        <authorList>
            <person name="Varghese N."/>
            <person name="Submissions S."/>
        </authorList>
    </citation>
    <scope>NUCLEOTIDE SEQUENCE [LARGE SCALE GENOMIC DNA]</scope>
    <source>
        <strain evidence="2">BS3660</strain>
    </source>
</reference>
<accession>A0A1H4STL5</accession>
<dbReference type="AlphaFoldDB" id="A0A1H4STL5"/>